<name>A0A482PI46_CITRO</name>
<keyword evidence="3" id="KW-0428">Leader peptide</keyword>
<gene>
    <name evidence="5" type="primary">mgtL</name>
    <name evidence="5" type="ORF">E2R62_13200</name>
</gene>
<protein>
    <recommendedName>
        <fullName evidence="2">mgtA leader peptide</fullName>
    </recommendedName>
    <alternativeName>
        <fullName evidence="4">Regulatory leader peptide for mgtA</fullName>
    </alternativeName>
</protein>
<evidence type="ECO:0000256" key="2">
    <source>
        <dbReference type="ARBA" id="ARBA00020089"/>
    </source>
</evidence>
<comment type="similarity">
    <text evidence="1">Belongs to the MgtL family.</text>
</comment>
<organism evidence="5">
    <name type="scientific">Citrobacter rodentium</name>
    <dbReference type="NCBI Taxonomy" id="67825"/>
    <lineage>
        <taxon>Bacteria</taxon>
        <taxon>Pseudomonadati</taxon>
        <taxon>Pseudomonadota</taxon>
        <taxon>Gammaproteobacteria</taxon>
        <taxon>Enterobacterales</taxon>
        <taxon>Enterobacteriaceae</taxon>
        <taxon>Citrobacter</taxon>
    </lineage>
</organism>
<evidence type="ECO:0000256" key="4">
    <source>
        <dbReference type="ARBA" id="ARBA00033357"/>
    </source>
</evidence>
<sequence>MGKVCLHTSSFRLPPSGDANNFMYTFRLITGSYYIARIAVNSMIYGLNHSLTGGFMDPDPTPLPRWRYVFFR</sequence>
<dbReference type="RefSeq" id="WP_148222100.1">
    <property type="nucleotide sequence ID" value="NZ_DACULX010000019.1"/>
</dbReference>
<reference evidence="5" key="1">
    <citation type="submission" date="2019-03" db="EMBL/GenBank/DDBJ databases">
        <title>Complete genome sequence of enteropathogenic Citrobacter rodentium strain DBS100.</title>
        <authorList>
            <person name="Popov G."/>
            <person name="Fiebig A."/>
            <person name="Shideler S."/>
            <person name="Coombes B."/>
            <person name="Savchenko A."/>
        </authorList>
    </citation>
    <scope>NUCLEOTIDE SEQUENCE</scope>
    <source>
        <strain evidence="5">DBS100</strain>
    </source>
</reference>
<evidence type="ECO:0000256" key="1">
    <source>
        <dbReference type="ARBA" id="ARBA00007042"/>
    </source>
</evidence>
<evidence type="ECO:0000256" key="3">
    <source>
        <dbReference type="ARBA" id="ARBA00022623"/>
    </source>
</evidence>
<dbReference type="InterPro" id="IPR031434">
    <property type="entry name" value="MGTL"/>
</dbReference>
<evidence type="ECO:0000313" key="5">
    <source>
        <dbReference type="EMBL" id="QBY29713.1"/>
    </source>
</evidence>
<accession>A0A482PI46</accession>
<proteinExistence type="inferred from homology"/>
<dbReference type="EMBL" id="CP038008">
    <property type="protein sequence ID" value="QBY29713.1"/>
    <property type="molecule type" value="Genomic_DNA"/>
</dbReference>
<dbReference type="AlphaFoldDB" id="A0A482PI46"/>
<dbReference type="Pfam" id="PF17059">
    <property type="entry name" value="MGTL"/>
    <property type="match status" value="1"/>
</dbReference>